<name>A0ABU3B8M6_9GAMM</name>
<dbReference type="EMBL" id="JAVRHY010000006">
    <property type="protein sequence ID" value="MDT0618420.1"/>
    <property type="molecule type" value="Genomic_DNA"/>
</dbReference>
<keyword evidence="2" id="KW-1185">Reference proteome</keyword>
<proteinExistence type="predicted"/>
<accession>A0ABU3B8M6</accession>
<evidence type="ECO:0000313" key="1">
    <source>
        <dbReference type="EMBL" id="MDT0618420.1"/>
    </source>
</evidence>
<protein>
    <submittedName>
        <fullName evidence="1">Uncharacterized protein</fullName>
    </submittedName>
</protein>
<comment type="caution">
    <text evidence="1">The sequence shown here is derived from an EMBL/GenBank/DDBJ whole genome shotgun (WGS) entry which is preliminary data.</text>
</comment>
<sequence length="146" mass="16322">MPYPRYVLEYHGRVLCGDKDWTSALRFRLHGQCVATPIDFRAGVGGLHHALDVSSTSLDPIHRDQLRVLEVIADNFEPFLRDKPGRPIILRHTTINTIEMVEGSFIAADRVAQLVGPGLPLSRCPQPPVPRVVDWTQADTAGWFSL</sequence>
<gene>
    <name evidence="1" type="ORF">RM531_08020</name>
</gene>
<dbReference type="Proteomes" id="UP001259982">
    <property type="component" value="Unassembled WGS sequence"/>
</dbReference>
<evidence type="ECO:0000313" key="2">
    <source>
        <dbReference type="Proteomes" id="UP001259982"/>
    </source>
</evidence>
<reference evidence="1 2" key="1">
    <citation type="submission" date="2023-09" db="EMBL/GenBank/DDBJ databases">
        <authorList>
            <person name="Rey-Velasco X."/>
        </authorList>
    </citation>
    <scope>NUCLEOTIDE SEQUENCE [LARGE SCALE GENOMIC DNA]</scope>
    <source>
        <strain evidence="1 2">P385</strain>
    </source>
</reference>
<dbReference type="RefSeq" id="WP_311658519.1">
    <property type="nucleotide sequence ID" value="NZ_JAVRHY010000006.1"/>
</dbReference>
<organism evidence="1 2">
    <name type="scientific">Spectribacter acetivorans</name>
    <dbReference type="NCBI Taxonomy" id="3075603"/>
    <lineage>
        <taxon>Bacteria</taxon>
        <taxon>Pseudomonadati</taxon>
        <taxon>Pseudomonadota</taxon>
        <taxon>Gammaproteobacteria</taxon>
        <taxon>Salinisphaerales</taxon>
        <taxon>Salinisphaeraceae</taxon>
        <taxon>Spectribacter</taxon>
    </lineage>
</organism>